<dbReference type="Proteomes" id="UP000434639">
    <property type="component" value="Unassembled WGS sequence"/>
</dbReference>
<keyword evidence="6" id="KW-1185">Reference proteome</keyword>
<dbReference type="AlphaFoldDB" id="A0A7X2S2J3"/>
<dbReference type="RefSeq" id="WP_155110547.1">
    <property type="nucleotide sequence ID" value="NZ_WMIB01000001.1"/>
</dbReference>
<keyword evidence="3" id="KW-0804">Transcription</keyword>
<proteinExistence type="predicted"/>
<evidence type="ECO:0000256" key="2">
    <source>
        <dbReference type="ARBA" id="ARBA00023125"/>
    </source>
</evidence>
<dbReference type="Gene3D" id="1.10.10.10">
    <property type="entry name" value="Winged helix-like DNA-binding domain superfamily/Winged helix DNA-binding domain"/>
    <property type="match status" value="1"/>
</dbReference>
<dbReference type="PANTHER" id="PTHR33204:SF37">
    <property type="entry name" value="HTH-TYPE TRANSCRIPTIONAL REGULATOR YODB"/>
    <property type="match status" value="1"/>
</dbReference>
<organism evidence="5 6">
    <name type="scientific">Metabacillus mangrovi</name>
    <dbReference type="NCBI Taxonomy" id="1491830"/>
    <lineage>
        <taxon>Bacteria</taxon>
        <taxon>Bacillati</taxon>
        <taxon>Bacillota</taxon>
        <taxon>Bacilli</taxon>
        <taxon>Bacillales</taxon>
        <taxon>Bacillaceae</taxon>
        <taxon>Metabacillus</taxon>
    </lineage>
</organism>
<dbReference type="OrthoDB" id="9800966at2"/>
<reference evidence="5 6" key="1">
    <citation type="journal article" date="2017" name="Int. J. Syst. Evol. Microbiol.">
        <title>Bacillus mangrovi sp. nov., isolated from a sediment sample from a mangrove forest.</title>
        <authorList>
            <person name="Gupta V."/>
            <person name="Singh P.K."/>
            <person name="Korpole S."/>
            <person name="Tanuku N.R.S."/>
            <person name="Pinnaka A.K."/>
        </authorList>
    </citation>
    <scope>NUCLEOTIDE SEQUENCE [LARGE SCALE GENOMIC DNA]</scope>
    <source>
        <strain evidence="5 6">KCTC 33872</strain>
    </source>
</reference>
<evidence type="ECO:0000259" key="4">
    <source>
        <dbReference type="PROSITE" id="PS51118"/>
    </source>
</evidence>
<feature type="domain" description="HTH hxlR-type" evidence="4">
    <location>
        <begin position="6"/>
        <end position="104"/>
    </location>
</feature>
<dbReference type="InterPro" id="IPR036388">
    <property type="entry name" value="WH-like_DNA-bd_sf"/>
</dbReference>
<dbReference type="EMBL" id="WMIB01000001">
    <property type="protein sequence ID" value="MTH51998.1"/>
    <property type="molecule type" value="Genomic_DNA"/>
</dbReference>
<accession>A0A7X2S2J3</accession>
<dbReference type="Pfam" id="PF01638">
    <property type="entry name" value="HxlR"/>
    <property type="match status" value="1"/>
</dbReference>
<protein>
    <submittedName>
        <fullName evidence="5">Transcriptional regulator</fullName>
    </submittedName>
</protein>
<dbReference type="PANTHER" id="PTHR33204">
    <property type="entry name" value="TRANSCRIPTIONAL REGULATOR, MARR FAMILY"/>
    <property type="match status" value="1"/>
</dbReference>
<keyword evidence="1" id="KW-0805">Transcription regulation</keyword>
<evidence type="ECO:0000313" key="5">
    <source>
        <dbReference type="EMBL" id="MTH51998.1"/>
    </source>
</evidence>
<comment type="caution">
    <text evidence="5">The sequence shown here is derived from an EMBL/GenBank/DDBJ whole genome shotgun (WGS) entry which is preliminary data.</text>
</comment>
<gene>
    <name evidence="5" type="ORF">GKZ89_01160</name>
</gene>
<evidence type="ECO:0000256" key="1">
    <source>
        <dbReference type="ARBA" id="ARBA00023015"/>
    </source>
</evidence>
<dbReference type="InterPro" id="IPR002577">
    <property type="entry name" value="HTH_HxlR"/>
</dbReference>
<dbReference type="SUPFAM" id="SSF46785">
    <property type="entry name" value="Winged helix' DNA-binding domain"/>
    <property type="match status" value="1"/>
</dbReference>
<dbReference type="InterPro" id="IPR011991">
    <property type="entry name" value="ArsR-like_HTH"/>
</dbReference>
<dbReference type="CDD" id="cd00090">
    <property type="entry name" value="HTH_ARSR"/>
    <property type="match status" value="1"/>
</dbReference>
<evidence type="ECO:0000313" key="6">
    <source>
        <dbReference type="Proteomes" id="UP000434639"/>
    </source>
</evidence>
<dbReference type="InterPro" id="IPR036390">
    <property type="entry name" value="WH_DNA-bd_sf"/>
</dbReference>
<name>A0A7X2S2J3_9BACI</name>
<keyword evidence="2" id="KW-0238">DNA-binding</keyword>
<sequence>MEFLHCPHIHTAFNLLGKRWNGMLIHVLMDGPKRFKELSEIIPGISQKMLAERLKELEASGMLERSVYPETPIKVIYSLTEKGKALESVMKEVQKWGNRYCGEE</sequence>
<dbReference type="PROSITE" id="PS51118">
    <property type="entry name" value="HTH_HXLR"/>
    <property type="match status" value="1"/>
</dbReference>
<evidence type="ECO:0000256" key="3">
    <source>
        <dbReference type="ARBA" id="ARBA00023163"/>
    </source>
</evidence>
<dbReference type="GO" id="GO:0003677">
    <property type="term" value="F:DNA binding"/>
    <property type="evidence" value="ECO:0007669"/>
    <property type="project" value="UniProtKB-KW"/>
</dbReference>